<sequence>MELANAIDTDDPVSGLAATVRLRAELERTESVLVRRARVNGVTWAQIATLLGVSKQAVHKKYSARSLLGRRT</sequence>
<organism evidence="1 2">
    <name type="scientific">Williamsia marianensis</name>
    <dbReference type="NCBI Taxonomy" id="85044"/>
    <lineage>
        <taxon>Bacteria</taxon>
        <taxon>Bacillati</taxon>
        <taxon>Actinomycetota</taxon>
        <taxon>Actinomycetes</taxon>
        <taxon>Mycobacteriales</taxon>
        <taxon>Nocardiaceae</taxon>
        <taxon>Williamsia</taxon>
    </lineage>
</organism>
<dbReference type="AlphaFoldDB" id="A0A495K8U9"/>
<evidence type="ECO:0000313" key="2">
    <source>
        <dbReference type="Proteomes" id="UP000274762"/>
    </source>
</evidence>
<gene>
    <name evidence="1" type="ORF">DFJ75_3847</name>
</gene>
<name>A0A495K8U9_WILMA</name>
<dbReference type="EMBL" id="RBKV01000001">
    <property type="protein sequence ID" value="RKR96984.1"/>
    <property type="molecule type" value="Genomic_DNA"/>
</dbReference>
<dbReference type="Proteomes" id="UP000274762">
    <property type="component" value="Unassembled WGS sequence"/>
</dbReference>
<evidence type="ECO:0008006" key="3">
    <source>
        <dbReference type="Google" id="ProtNLM"/>
    </source>
</evidence>
<comment type="caution">
    <text evidence="1">The sequence shown here is derived from an EMBL/GenBank/DDBJ whole genome shotgun (WGS) entry which is preliminary data.</text>
</comment>
<evidence type="ECO:0000313" key="1">
    <source>
        <dbReference type="EMBL" id="RKR96984.1"/>
    </source>
</evidence>
<proteinExistence type="predicted"/>
<accession>A0A495K8U9</accession>
<protein>
    <recommendedName>
        <fullName evidence="3">Homeodomain-like domain-containing protein</fullName>
    </recommendedName>
</protein>
<reference evidence="1 2" key="1">
    <citation type="submission" date="2018-10" db="EMBL/GenBank/DDBJ databases">
        <title>Sequencing the genomes of 1000 actinobacteria strains.</title>
        <authorList>
            <person name="Klenk H.-P."/>
        </authorList>
    </citation>
    <scope>NUCLEOTIDE SEQUENCE [LARGE SCALE GENOMIC DNA]</scope>
    <source>
        <strain evidence="1 2">DSM 44343</strain>
    </source>
</reference>